<comment type="caution">
    <text evidence="2">The sequence shown here is derived from an EMBL/GenBank/DDBJ whole genome shotgun (WGS) entry which is preliminary data.</text>
</comment>
<evidence type="ECO:0000313" key="2">
    <source>
        <dbReference type="EMBL" id="KAJ5541292.1"/>
    </source>
</evidence>
<evidence type="ECO:0000313" key="3">
    <source>
        <dbReference type="Proteomes" id="UP001220324"/>
    </source>
</evidence>
<reference evidence="2 3" key="1">
    <citation type="journal article" date="2023" name="IMA Fungus">
        <title>Comparative genomic study of the Penicillium genus elucidates a diverse pangenome and 15 lateral gene transfer events.</title>
        <authorList>
            <person name="Petersen C."/>
            <person name="Sorensen T."/>
            <person name="Nielsen M.R."/>
            <person name="Sondergaard T.E."/>
            <person name="Sorensen J.L."/>
            <person name="Fitzpatrick D.A."/>
            <person name="Frisvad J.C."/>
            <person name="Nielsen K.L."/>
        </authorList>
    </citation>
    <scope>NUCLEOTIDE SEQUENCE [LARGE SCALE GENOMIC DNA]</scope>
    <source>
        <strain evidence="2 3">IBT 35679</strain>
    </source>
</reference>
<accession>A0AAD6GEG5</accession>
<dbReference type="Proteomes" id="UP001220324">
    <property type="component" value="Unassembled WGS sequence"/>
</dbReference>
<sequence length="133" mass="13512">MSSARFITLAKSRVATSVPSSIAIRSISSTSRLQKSAVDSAKDTLKKTDRVVSDAAVGGINKGEEVAGKMKDAVGGAKQEAKIKAGDAKGNASEYEGKIKGAAQEAKGSAEEVAGKAKGKAHEAAGKAKEHLS</sequence>
<protein>
    <recommendedName>
        <fullName evidence="4">LEA domain protein</fullName>
    </recommendedName>
</protein>
<dbReference type="EMBL" id="JAQIZZ010000005">
    <property type="protein sequence ID" value="KAJ5541292.1"/>
    <property type="molecule type" value="Genomic_DNA"/>
</dbReference>
<dbReference type="AlphaFoldDB" id="A0AAD6GEG5"/>
<name>A0AAD6GEG5_9EURO</name>
<evidence type="ECO:0008006" key="4">
    <source>
        <dbReference type="Google" id="ProtNLM"/>
    </source>
</evidence>
<feature type="region of interest" description="Disordered" evidence="1">
    <location>
        <begin position="102"/>
        <end position="133"/>
    </location>
</feature>
<gene>
    <name evidence="2" type="ORF">N7494_006368</name>
</gene>
<evidence type="ECO:0000256" key="1">
    <source>
        <dbReference type="SAM" id="MobiDB-lite"/>
    </source>
</evidence>
<feature type="compositionally biased region" description="Basic and acidic residues" evidence="1">
    <location>
        <begin position="108"/>
        <end position="133"/>
    </location>
</feature>
<organism evidence="2 3">
    <name type="scientific">Penicillium frequentans</name>
    <dbReference type="NCBI Taxonomy" id="3151616"/>
    <lineage>
        <taxon>Eukaryota</taxon>
        <taxon>Fungi</taxon>
        <taxon>Dikarya</taxon>
        <taxon>Ascomycota</taxon>
        <taxon>Pezizomycotina</taxon>
        <taxon>Eurotiomycetes</taxon>
        <taxon>Eurotiomycetidae</taxon>
        <taxon>Eurotiales</taxon>
        <taxon>Aspergillaceae</taxon>
        <taxon>Penicillium</taxon>
    </lineage>
</organism>
<proteinExistence type="predicted"/>
<keyword evidence="3" id="KW-1185">Reference proteome</keyword>